<dbReference type="Proteomes" id="UP000827549">
    <property type="component" value="Chromosome 2"/>
</dbReference>
<feature type="region of interest" description="Disordered" evidence="1">
    <location>
        <begin position="67"/>
        <end position="134"/>
    </location>
</feature>
<proteinExistence type="predicted"/>
<dbReference type="AlphaFoldDB" id="A0AAF0Y6F7"/>
<protein>
    <submittedName>
        <fullName evidence="2">Uncharacterized protein</fullName>
    </submittedName>
</protein>
<name>A0AAF0Y6F7_9TREE</name>
<reference evidence="2" key="1">
    <citation type="submission" date="2023-10" db="EMBL/GenBank/DDBJ databases">
        <authorList>
            <person name="Noh H."/>
        </authorList>
    </citation>
    <scope>NUCLEOTIDE SEQUENCE</scope>
    <source>
        <strain evidence="2">DUCC4014</strain>
    </source>
</reference>
<dbReference type="GeneID" id="87805897"/>
<keyword evidence="3" id="KW-1185">Reference proteome</keyword>
<evidence type="ECO:0000256" key="1">
    <source>
        <dbReference type="SAM" id="MobiDB-lite"/>
    </source>
</evidence>
<feature type="compositionally biased region" description="Low complexity" evidence="1">
    <location>
        <begin position="99"/>
        <end position="134"/>
    </location>
</feature>
<sequence>MLAGLLFIDMCPNDPSSVYGNCPYMVCYSVVCGGYVKLPTGCGCLEMQTPPNATLISLVKQAQTNCLPSGQTTPDPATATYVPGAASTDIPMPSPPPSAATTGATHAASSGAAGSSGAGSAASPSPSPAAKPSNAGPVVGVSLAAVGALLGAAVLLP</sequence>
<accession>A0AAF0Y6F7</accession>
<evidence type="ECO:0000313" key="2">
    <source>
        <dbReference type="EMBL" id="WOO79114.1"/>
    </source>
</evidence>
<organism evidence="2 3">
    <name type="scientific">Vanrija pseudolonga</name>
    <dbReference type="NCBI Taxonomy" id="143232"/>
    <lineage>
        <taxon>Eukaryota</taxon>
        <taxon>Fungi</taxon>
        <taxon>Dikarya</taxon>
        <taxon>Basidiomycota</taxon>
        <taxon>Agaricomycotina</taxon>
        <taxon>Tremellomycetes</taxon>
        <taxon>Trichosporonales</taxon>
        <taxon>Trichosporonaceae</taxon>
        <taxon>Vanrija</taxon>
    </lineage>
</organism>
<dbReference type="EMBL" id="CP086715">
    <property type="protein sequence ID" value="WOO79114.1"/>
    <property type="molecule type" value="Genomic_DNA"/>
</dbReference>
<evidence type="ECO:0000313" key="3">
    <source>
        <dbReference type="Proteomes" id="UP000827549"/>
    </source>
</evidence>
<dbReference type="RefSeq" id="XP_062625146.1">
    <property type="nucleotide sequence ID" value="XM_062769162.1"/>
</dbReference>
<gene>
    <name evidence="2" type="ORF">LOC62_02G002650</name>
</gene>